<protein>
    <submittedName>
        <fullName evidence="1">Uncharacterized protein</fullName>
    </submittedName>
</protein>
<evidence type="ECO:0000313" key="1">
    <source>
        <dbReference type="EMBL" id="AUG87182.1"/>
    </source>
</evidence>
<name>A0A2H5BLJ9_9CAUD</name>
<evidence type="ECO:0000313" key="2">
    <source>
        <dbReference type="Proteomes" id="UP000241131"/>
    </source>
</evidence>
<accession>A0A2H5BLJ9</accession>
<keyword evidence="2" id="KW-1185">Reference proteome</keyword>
<dbReference type="EMBL" id="MG593801">
    <property type="protein sequence ID" value="AUG87182.1"/>
    <property type="molecule type" value="Genomic_DNA"/>
</dbReference>
<reference evidence="2" key="1">
    <citation type="submission" date="2017-11" db="EMBL/GenBank/DDBJ databases">
        <authorList>
            <person name="Han C.G."/>
        </authorList>
    </citation>
    <scope>NUCLEOTIDE SEQUENCE [LARGE SCALE GENOMIC DNA]</scope>
</reference>
<dbReference type="Proteomes" id="UP000241131">
    <property type="component" value="Segment"/>
</dbReference>
<proteinExistence type="predicted"/>
<sequence length="73" mass="8362">MQGPYVDEFLEARSKDPDRDPEAAKLLAAIVRRYQEGVTGRDWPTARVLGALMLEVAEEYKDHPDYATRWEAP</sequence>
<gene>
    <name evidence="1" type="ORF">SEA_ATTOOMI_50</name>
</gene>
<organism evidence="1 2">
    <name type="scientific">Streptomyces phage Attoomi</name>
    <dbReference type="NCBI Taxonomy" id="2059881"/>
    <lineage>
        <taxon>Viruses</taxon>
        <taxon>Duplodnaviria</taxon>
        <taxon>Heunggongvirae</taxon>
        <taxon>Uroviricota</taxon>
        <taxon>Caudoviricetes</taxon>
        <taxon>Attoomivirus</taxon>
        <taxon>Attoomivirus attoomi</taxon>
    </lineage>
</organism>